<name>A0A316C176_PSESE</name>
<evidence type="ECO:0000313" key="2">
    <source>
        <dbReference type="Proteomes" id="UP000245396"/>
    </source>
</evidence>
<sequence>MTDFLPEYRYLPWKGGYRPMFRLFTSDRWKLVRRDGEPVSCDTAGQALAEAKECVRRILNPEIRAEMAEAVPKVPDFLNPEIWDRDRKAREVQEQQEAFGTIFVRSKPVKVELAKRRARA</sequence>
<organism evidence="1 2">
    <name type="scientific">Pseudaminobacter salicylatoxidans</name>
    <dbReference type="NCBI Taxonomy" id="93369"/>
    <lineage>
        <taxon>Bacteria</taxon>
        <taxon>Pseudomonadati</taxon>
        <taxon>Pseudomonadota</taxon>
        <taxon>Alphaproteobacteria</taxon>
        <taxon>Hyphomicrobiales</taxon>
        <taxon>Phyllobacteriaceae</taxon>
        <taxon>Pseudaminobacter</taxon>
    </lineage>
</organism>
<comment type="caution">
    <text evidence="1">The sequence shown here is derived from an EMBL/GenBank/DDBJ whole genome shotgun (WGS) entry which is preliminary data.</text>
</comment>
<accession>A0A316C176</accession>
<dbReference type="RefSeq" id="WP_109613886.1">
    <property type="nucleotide sequence ID" value="NZ_QGGG01000012.1"/>
</dbReference>
<evidence type="ECO:0000313" key="1">
    <source>
        <dbReference type="EMBL" id="PWJ80618.1"/>
    </source>
</evidence>
<proteinExistence type="predicted"/>
<gene>
    <name evidence="1" type="ORF">C7441_112160</name>
</gene>
<dbReference type="AlphaFoldDB" id="A0A316C176"/>
<protein>
    <submittedName>
        <fullName evidence="1">Uncharacterized protein</fullName>
    </submittedName>
</protein>
<dbReference type="EMBL" id="QGGG01000012">
    <property type="protein sequence ID" value="PWJ80618.1"/>
    <property type="molecule type" value="Genomic_DNA"/>
</dbReference>
<reference evidence="1 2" key="1">
    <citation type="submission" date="2018-05" db="EMBL/GenBank/DDBJ databases">
        <title>Genomic Encyclopedia of Type Strains, Phase IV (KMG-IV): sequencing the most valuable type-strain genomes for metagenomic binning, comparative biology and taxonomic classification.</title>
        <authorList>
            <person name="Goeker M."/>
        </authorList>
    </citation>
    <scope>NUCLEOTIDE SEQUENCE [LARGE SCALE GENOMIC DNA]</scope>
    <source>
        <strain evidence="1 2">DSM 6986</strain>
    </source>
</reference>
<keyword evidence="2" id="KW-1185">Reference proteome</keyword>
<dbReference type="Proteomes" id="UP000245396">
    <property type="component" value="Unassembled WGS sequence"/>
</dbReference>
<dbReference type="OrthoDB" id="8116264at2"/>